<evidence type="ECO:0000259" key="7">
    <source>
        <dbReference type="Pfam" id="PF04952"/>
    </source>
</evidence>
<keyword evidence="10" id="KW-1185">Reference proteome</keyword>
<evidence type="ECO:0000256" key="2">
    <source>
        <dbReference type="ARBA" id="ARBA00022723"/>
    </source>
</evidence>
<evidence type="ECO:0000256" key="5">
    <source>
        <dbReference type="HAMAP-Rule" id="MF_00767"/>
    </source>
</evidence>
<dbReference type="GO" id="GO:0019544">
    <property type="term" value="P:L-arginine catabolic process to L-glutamate"/>
    <property type="evidence" value="ECO:0007669"/>
    <property type="project" value="UniProtKB-UniRule"/>
</dbReference>
<evidence type="ECO:0000256" key="3">
    <source>
        <dbReference type="ARBA" id="ARBA00022801"/>
    </source>
</evidence>
<protein>
    <recommendedName>
        <fullName evidence="5 6">Succinylglutamate desuccinylase</fullName>
        <ecNumber evidence="5 6">3.5.1.96</ecNumber>
    </recommendedName>
</protein>
<accession>A0A368NM76</accession>
<dbReference type="InterPro" id="IPR007036">
    <property type="entry name" value="Aste_AspA_hybrid_dom"/>
</dbReference>
<evidence type="ECO:0000313" key="10">
    <source>
        <dbReference type="Proteomes" id="UP000252558"/>
    </source>
</evidence>
<dbReference type="NCBIfam" id="TIGR03242">
    <property type="entry name" value="arg_catab_astE"/>
    <property type="match status" value="1"/>
</dbReference>
<comment type="similarity">
    <text evidence="5">Belongs to the AspA/AstE family. Succinylglutamate desuccinylase subfamily.</text>
</comment>
<dbReference type="GO" id="GO:0009017">
    <property type="term" value="F:succinylglutamate desuccinylase activity"/>
    <property type="evidence" value="ECO:0007669"/>
    <property type="project" value="UniProtKB-UniRule"/>
</dbReference>
<dbReference type="Pfam" id="PF04952">
    <property type="entry name" value="AstE_AspA_hybrid"/>
    <property type="match status" value="1"/>
</dbReference>
<keyword evidence="3 5" id="KW-0378">Hydrolase</keyword>
<name>A0A368NM76_9GAMM</name>
<evidence type="ECO:0000259" key="8">
    <source>
        <dbReference type="Pfam" id="PF24827"/>
    </source>
</evidence>
<dbReference type="PANTHER" id="PTHR15162">
    <property type="entry name" value="ASPARTOACYLASE"/>
    <property type="match status" value="1"/>
</dbReference>
<comment type="catalytic activity">
    <reaction evidence="5">
        <text>N-succinyl-L-glutamate + H2O = L-glutamate + succinate</text>
        <dbReference type="Rhea" id="RHEA:15169"/>
        <dbReference type="ChEBI" id="CHEBI:15377"/>
        <dbReference type="ChEBI" id="CHEBI:29985"/>
        <dbReference type="ChEBI" id="CHEBI:30031"/>
        <dbReference type="ChEBI" id="CHEBI:58763"/>
        <dbReference type="EC" id="3.5.1.96"/>
    </reaction>
</comment>
<dbReference type="SUPFAM" id="SSF53187">
    <property type="entry name" value="Zn-dependent exopeptidases"/>
    <property type="match status" value="1"/>
</dbReference>
<reference evidence="9 10" key="1">
    <citation type="submission" date="2018-07" db="EMBL/GenBank/DDBJ databases">
        <title>Corallincola holothuriorum sp. nov., a new facultative anaerobe isolated from sea cucumber Apostichopus japonicus.</title>
        <authorList>
            <person name="Xia H."/>
        </authorList>
    </citation>
    <scope>NUCLEOTIDE SEQUENCE [LARGE SCALE GENOMIC DNA]</scope>
    <source>
        <strain evidence="9 10">C4</strain>
    </source>
</reference>
<dbReference type="InterPro" id="IPR055438">
    <property type="entry name" value="AstE_AspA_cat"/>
</dbReference>
<keyword evidence="1 5" id="KW-0056">Arginine metabolism</keyword>
<feature type="binding site" evidence="5">
    <location>
        <position position="114"/>
    </location>
    <ligand>
        <name>Zn(2+)</name>
        <dbReference type="ChEBI" id="CHEBI:29105"/>
    </ligand>
</feature>
<organism evidence="9 10">
    <name type="scientific">Corallincola holothuriorum</name>
    <dbReference type="NCBI Taxonomy" id="2282215"/>
    <lineage>
        <taxon>Bacteria</taxon>
        <taxon>Pseudomonadati</taxon>
        <taxon>Pseudomonadota</taxon>
        <taxon>Gammaproteobacteria</taxon>
        <taxon>Alteromonadales</taxon>
        <taxon>Psychromonadaceae</taxon>
        <taxon>Corallincola</taxon>
    </lineage>
</organism>
<dbReference type="GO" id="GO:0016788">
    <property type="term" value="F:hydrolase activity, acting on ester bonds"/>
    <property type="evidence" value="ECO:0007669"/>
    <property type="project" value="UniProtKB-UniRule"/>
</dbReference>
<dbReference type="UniPathway" id="UPA00185">
    <property type="reaction ID" value="UER00283"/>
</dbReference>
<dbReference type="AlphaFoldDB" id="A0A368NM76"/>
<feature type="domain" description="Succinylglutamate desuccinylase/Aspartoacylase catalytic" evidence="8">
    <location>
        <begin position="101"/>
        <end position="289"/>
    </location>
</feature>
<dbReference type="GO" id="GO:0008270">
    <property type="term" value="F:zinc ion binding"/>
    <property type="evidence" value="ECO:0007669"/>
    <property type="project" value="UniProtKB-UniRule"/>
</dbReference>
<dbReference type="Pfam" id="PF24827">
    <property type="entry name" value="AstE_AspA_cat"/>
    <property type="match status" value="1"/>
</dbReference>
<feature type="binding site" evidence="5">
    <location>
        <position position="206"/>
    </location>
    <ligand>
        <name>Zn(2+)</name>
        <dbReference type="ChEBI" id="CHEBI:29105"/>
    </ligand>
</feature>
<dbReference type="GO" id="GO:0019545">
    <property type="term" value="P:L-arginine catabolic process to succinate"/>
    <property type="evidence" value="ECO:0007669"/>
    <property type="project" value="UniProtKB-UniRule"/>
</dbReference>
<dbReference type="EC" id="3.5.1.96" evidence="5 6"/>
<dbReference type="Proteomes" id="UP000252558">
    <property type="component" value="Unassembled WGS sequence"/>
</dbReference>
<dbReference type="NCBIfam" id="NF003706">
    <property type="entry name" value="PRK05324.1"/>
    <property type="match status" value="1"/>
</dbReference>
<comment type="pathway">
    <text evidence="5">Amino-acid degradation; L-arginine degradation via AST pathway; L-glutamate and succinate from L-arginine: step 5/5.</text>
</comment>
<evidence type="ECO:0000256" key="1">
    <source>
        <dbReference type="ARBA" id="ARBA00022503"/>
    </source>
</evidence>
<dbReference type="PANTHER" id="PTHR15162:SF7">
    <property type="entry name" value="SUCCINYLGLUTAMATE DESUCCINYLASE"/>
    <property type="match status" value="1"/>
</dbReference>
<evidence type="ECO:0000256" key="6">
    <source>
        <dbReference type="NCBIfam" id="TIGR03242"/>
    </source>
</evidence>
<feature type="domain" description="AstE/AspA barrel-sandwich hybrid" evidence="7">
    <location>
        <begin position="310"/>
        <end position="383"/>
    </location>
</feature>
<evidence type="ECO:0000256" key="4">
    <source>
        <dbReference type="ARBA" id="ARBA00022833"/>
    </source>
</evidence>
<comment type="function">
    <text evidence="5">Transforms N(2)-succinylglutamate into succinate and glutamate.</text>
</comment>
<dbReference type="InterPro" id="IPR050178">
    <property type="entry name" value="AspA/AstE_fam"/>
</dbReference>
<keyword evidence="2 5" id="KW-0479">Metal-binding</keyword>
<dbReference type="Gene3D" id="3.40.630.10">
    <property type="entry name" value="Zn peptidases"/>
    <property type="match status" value="1"/>
</dbReference>
<proteinExistence type="inferred from homology"/>
<dbReference type="HAMAP" id="MF_00767">
    <property type="entry name" value="Arg_catab_AstE"/>
    <property type="match status" value="1"/>
</dbReference>
<gene>
    <name evidence="5 9" type="primary">astE</name>
    <name evidence="9" type="ORF">DU002_09010</name>
</gene>
<keyword evidence="4 5" id="KW-0862">Zinc</keyword>
<dbReference type="CDD" id="cd03855">
    <property type="entry name" value="M14_ASTE"/>
    <property type="match status" value="1"/>
</dbReference>
<sequence>MKTYTCHTDVTAPKYTHFAAFKTALAACCNAVIVKVCWHLAVKKDKSLNAQHLLDNSDFLTELLSAAGNDSAQLNWQHRGVQYAWLGEGILLLEPLAKAAQTDLVLSCGIHGNETAPIEICNRLVNAIVNGTLTLGVRLLVIVGNIPAMKQGTRFVDENLNRLFKPEQLTGDANQEQCRATELMAVLDQFYTAAGAGRRRIHLDLHTAIRGSKHEKFAVHPFLHGQPYCAEFIQLLAALECSAILLSHEPTGTFSYFSSRQYAAQAATVELGKVKPFGENRLQDYLATEHVLQELIAERFSPSSAGLPSTVSFFQVCRSIHKRSDEFHLSFADDIDNFTGFAKGERLCHDGDVSYVAEHEGEAIVFPNAGVAIGQRALLTLKRLDDPVAHLPLA</sequence>
<feature type="active site" evidence="5">
    <location>
        <position position="270"/>
    </location>
</feature>
<comment type="caution">
    <text evidence="9">The sequence shown here is derived from an EMBL/GenBank/DDBJ whole genome shotgun (WGS) entry which is preliminary data.</text>
</comment>
<dbReference type="InterPro" id="IPR016681">
    <property type="entry name" value="SuccinylGlu_desuccinylase"/>
</dbReference>
<comment type="cofactor">
    <cofactor evidence="5">
        <name>Zn(2+)</name>
        <dbReference type="ChEBI" id="CHEBI:29105"/>
    </cofactor>
    <text evidence="5">Binds 1 zinc ion per subunit.</text>
</comment>
<dbReference type="EMBL" id="QPID01000004">
    <property type="protein sequence ID" value="RCU50549.1"/>
    <property type="molecule type" value="Genomic_DNA"/>
</dbReference>
<evidence type="ECO:0000313" key="9">
    <source>
        <dbReference type="EMBL" id="RCU50549.1"/>
    </source>
</evidence>
<feature type="binding site" evidence="5">
    <location>
        <position position="111"/>
    </location>
    <ligand>
        <name>Zn(2+)</name>
        <dbReference type="ChEBI" id="CHEBI:29105"/>
    </ligand>
</feature>